<dbReference type="Pfam" id="PF04055">
    <property type="entry name" value="Radical_SAM"/>
    <property type="match status" value="1"/>
</dbReference>
<evidence type="ECO:0000256" key="5">
    <source>
        <dbReference type="ARBA" id="ARBA00022485"/>
    </source>
</evidence>
<feature type="compositionally biased region" description="Acidic residues" evidence="15">
    <location>
        <begin position="1075"/>
        <end position="1084"/>
    </location>
</feature>
<dbReference type="PROSITE" id="PS50902">
    <property type="entry name" value="FLAVODOXIN_LIKE"/>
    <property type="match status" value="1"/>
</dbReference>
<dbReference type="InterPro" id="IPR058240">
    <property type="entry name" value="rSAM_sf"/>
</dbReference>
<dbReference type="Proteomes" id="UP001430356">
    <property type="component" value="Unassembled WGS sequence"/>
</dbReference>
<evidence type="ECO:0000256" key="2">
    <source>
        <dbReference type="ARBA" id="ARBA00004797"/>
    </source>
</evidence>
<organism evidence="19 20">
    <name type="scientific">Novymonas esmeraldas</name>
    <dbReference type="NCBI Taxonomy" id="1808958"/>
    <lineage>
        <taxon>Eukaryota</taxon>
        <taxon>Discoba</taxon>
        <taxon>Euglenozoa</taxon>
        <taxon>Kinetoplastea</taxon>
        <taxon>Metakinetoplastina</taxon>
        <taxon>Trypanosomatida</taxon>
        <taxon>Trypanosomatidae</taxon>
        <taxon>Novymonas</taxon>
    </lineage>
</organism>
<evidence type="ECO:0000256" key="9">
    <source>
        <dbReference type="ARBA" id="ARBA00022741"/>
    </source>
</evidence>
<dbReference type="SUPFAM" id="SSF52218">
    <property type="entry name" value="Flavoproteins"/>
    <property type="match status" value="1"/>
</dbReference>
<dbReference type="InterPro" id="IPR008254">
    <property type="entry name" value="Flavodoxin/NO_synth"/>
</dbReference>
<keyword evidence="13" id="KW-0456">Lyase</keyword>
<evidence type="ECO:0000256" key="15">
    <source>
        <dbReference type="SAM" id="MobiDB-lite"/>
    </source>
</evidence>
<evidence type="ECO:0000256" key="10">
    <source>
        <dbReference type="ARBA" id="ARBA00023004"/>
    </source>
</evidence>
<dbReference type="SFLD" id="SFLDG01071">
    <property type="entry name" value="tRNA_wybutosine-synthesizing"/>
    <property type="match status" value="1"/>
</dbReference>
<accession>A0AAW0EYL4</accession>
<dbReference type="FunFam" id="3.40.50.360:FF:000076">
    <property type="entry name" value="Flavodoxin/Radical SAM superfamily/Wyosine base formation, putative"/>
    <property type="match status" value="1"/>
</dbReference>
<dbReference type="GO" id="GO:0051539">
    <property type="term" value="F:4 iron, 4 sulfur cluster binding"/>
    <property type="evidence" value="ECO:0007669"/>
    <property type="project" value="UniProtKB-KW"/>
</dbReference>
<keyword evidence="20" id="KW-1185">Reference proteome</keyword>
<feature type="transmembrane region" description="Helical" evidence="16">
    <location>
        <begin position="73"/>
        <end position="97"/>
    </location>
</feature>
<feature type="region of interest" description="Disordered" evidence="15">
    <location>
        <begin position="706"/>
        <end position="740"/>
    </location>
</feature>
<evidence type="ECO:0000313" key="19">
    <source>
        <dbReference type="EMBL" id="KAK7198379.1"/>
    </source>
</evidence>
<name>A0AAW0EYL4_9TRYP</name>
<evidence type="ECO:0000256" key="12">
    <source>
        <dbReference type="ARBA" id="ARBA00023128"/>
    </source>
</evidence>
<evidence type="ECO:0000256" key="7">
    <source>
        <dbReference type="ARBA" id="ARBA00022694"/>
    </source>
</evidence>
<keyword evidence="10" id="KW-0408">Iron</keyword>
<dbReference type="PROSITE" id="PS51918">
    <property type="entry name" value="RADICAL_SAM"/>
    <property type="match status" value="1"/>
</dbReference>
<dbReference type="EC" id="4.1.3.44" evidence="4"/>
<dbReference type="SFLD" id="SFLDS00029">
    <property type="entry name" value="Radical_SAM"/>
    <property type="match status" value="1"/>
</dbReference>
<evidence type="ECO:0000256" key="3">
    <source>
        <dbReference type="ARBA" id="ARBA00010115"/>
    </source>
</evidence>
<comment type="similarity">
    <text evidence="3">Belongs to the TYW1 family.</text>
</comment>
<evidence type="ECO:0000256" key="11">
    <source>
        <dbReference type="ARBA" id="ARBA00023014"/>
    </source>
</evidence>
<evidence type="ECO:0000256" key="16">
    <source>
        <dbReference type="SAM" id="Phobius"/>
    </source>
</evidence>
<feature type="compositionally biased region" description="Pro residues" evidence="15">
    <location>
        <begin position="275"/>
        <end position="286"/>
    </location>
</feature>
<dbReference type="GO" id="GO:0010181">
    <property type="term" value="F:FMN binding"/>
    <property type="evidence" value="ECO:0007669"/>
    <property type="project" value="InterPro"/>
</dbReference>
<dbReference type="GO" id="GO:0046872">
    <property type="term" value="F:metal ion binding"/>
    <property type="evidence" value="ECO:0007669"/>
    <property type="project" value="UniProtKB-KW"/>
</dbReference>
<keyword evidence="12" id="KW-0496">Mitochondrion</keyword>
<feature type="compositionally biased region" description="Acidic residues" evidence="15">
    <location>
        <begin position="716"/>
        <end position="729"/>
    </location>
</feature>
<dbReference type="EMBL" id="JAECZO010000147">
    <property type="protein sequence ID" value="KAK7198379.1"/>
    <property type="molecule type" value="Genomic_DNA"/>
</dbReference>
<dbReference type="InterPro" id="IPR007197">
    <property type="entry name" value="rSAM"/>
</dbReference>
<feature type="transmembrane region" description="Helical" evidence="16">
    <location>
        <begin position="314"/>
        <end position="331"/>
    </location>
</feature>
<dbReference type="InterPro" id="IPR034556">
    <property type="entry name" value="tRNA_wybutosine-synthase"/>
</dbReference>
<dbReference type="GO" id="GO:0031591">
    <property type="term" value="P:wybutosine biosynthetic process"/>
    <property type="evidence" value="ECO:0007669"/>
    <property type="project" value="TreeGrafter"/>
</dbReference>
<feature type="domain" description="Flavodoxin-like" evidence="17">
    <location>
        <begin position="454"/>
        <end position="640"/>
    </location>
</feature>
<keyword evidence="6" id="KW-0949">S-adenosyl-L-methionine</keyword>
<dbReference type="Pfam" id="PF08608">
    <property type="entry name" value="Wyosine_form"/>
    <property type="match status" value="1"/>
</dbReference>
<keyword evidence="16" id="KW-1133">Transmembrane helix</keyword>
<keyword evidence="7" id="KW-0819">tRNA processing</keyword>
<feature type="region of interest" description="Disordered" evidence="15">
    <location>
        <begin position="1060"/>
        <end position="1084"/>
    </location>
</feature>
<feature type="transmembrane region" description="Helical" evidence="16">
    <location>
        <begin position="343"/>
        <end position="365"/>
    </location>
</feature>
<comment type="cofactor">
    <cofactor evidence="1">
        <name>[4Fe-4S] cluster</name>
        <dbReference type="ChEBI" id="CHEBI:49883"/>
    </cofactor>
</comment>
<keyword evidence="8" id="KW-0479">Metal-binding</keyword>
<reference evidence="19 20" key="1">
    <citation type="journal article" date="2021" name="MBio">
        <title>A New Model Trypanosomatid, Novymonas esmeraldas: Genomic Perception of Its 'Candidatus Pandoraea novymonadis' Endosymbiont.</title>
        <authorList>
            <person name="Zakharova A."/>
            <person name="Saura A."/>
            <person name="Butenko A."/>
            <person name="Podesvova L."/>
            <person name="Warmusova S."/>
            <person name="Kostygov A.Y."/>
            <person name="Nenarokova A."/>
            <person name="Lukes J."/>
            <person name="Opperdoes F.R."/>
            <person name="Yurchenko V."/>
        </authorList>
    </citation>
    <scope>NUCLEOTIDE SEQUENCE [LARGE SCALE GENOMIC DNA]</scope>
    <source>
        <strain evidence="19 20">E262AT.01</strain>
    </source>
</reference>
<keyword evidence="16" id="KW-0472">Membrane</keyword>
<dbReference type="CDD" id="cd01335">
    <property type="entry name" value="Radical_SAM"/>
    <property type="match status" value="1"/>
</dbReference>
<evidence type="ECO:0000256" key="8">
    <source>
        <dbReference type="ARBA" id="ARBA00022723"/>
    </source>
</evidence>
<protein>
    <recommendedName>
        <fullName evidence="4">tRNA 4-demethylwyosine synthase (AdoMet-dependent)</fullName>
        <ecNumber evidence="4">4.1.3.44</ecNumber>
    </recommendedName>
</protein>
<dbReference type="Gene3D" id="3.20.20.70">
    <property type="entry name" value="Aldolase class I"/>
    <property type="match status" value="1"/>
</dbReference>
<feature type="domain" description="Radical SAM core" evidence="18">
    <location>
        <begin position="813"/>
        <end position="1060"/>
    </location>
</feature>
<evidence type="ECO:0000259" key="17">
    <source>
        <dbReference type="PROSITE" id="PS50902"/>
    </source>
</evidence>
<dbReference type="InterPro" id="IPR013917">
    <property type="entry name" value="tRNA_wybutosine-synth"/>
</dbReference>
<comment type="catalytic activity">
    <reaction evidence="14">
        <text>N(1)-methylguanosine(37) in tRNA(Phe) + pyruvate + S-adenosyl-L-methionine = 4-demethylwyosine(37) in tRNA(Phe) + 5'-deoxyadenosine + L-methionine + CO2 + H2O</text>
        <dbReference type="Rhea" id="RHEA:36347"/>
        <dbReference type="Rhea" id="RHEA-COMP:10164"/>
        <dbReference type="Rhea" id="RHEA-COMP:10165"/>
        <dbReference type="ChEBI" id="CHEBI:15361"/>
        <dbReference type="ChEBI" id="CHEBI:15377"/>
        <dbReference type="ChEBI" id="CHEBI:16526"/>
        <dbReference type="ChEBI" id="CHEBI:17319"/>
        <dbReference type="ChEBI" id="CHEBI:57844"/>
        <dbReference type="ChEBI" id="CHEBI:59789"/>
        <dbReference type="ChEBI" id="CHEBI:64315"/>
        <dbReference type="ChEBI" id="CHEBI:73542"/>
        <dbReference type="EC" id="4.1.3.44"/>
    </reaction>
</comment>
<dbReference type="SFLD" id="SFLDF00284">
    <property type="entry name" value="tRNA_wybutosine-synthesizing"/>
    <property type="match status" value="1"/>
</dbReference>
<dbReference type="GO" id="GO:0005737">
    <property type="term" value="C:cytoplasm"/>
    <property type="evidence" value="ECO:0007669"/>
    <property type="project" value="UniProtKB-ARBA"/>
</dbReference>
<feature type="transmembrane region" description="Helical" evidence="16">
    <location>
        <begin position="109"/>
        <end position="134"/>
    </location>
</feature>
<evidence type="ECO:0000259" key="18">
    <source>
        <dbReference type="PROSITE" id="PS51918"/>
    </source>
</evidence>
<evidence type="ECO:0000256" key="14">
    <source>
        <dbReference type="ARBA" id="ARBA00049466"/>
    </source>
</evidence>
<keyword evidence="5" id="KW-0004">4Fe-4S</keyword>
<evidence type="ECO:0000256" key="1">
    <source>
        <dbReference type="ARBA" id="ARBA00001966"/>
    </source>
</evidence>
<dbReference type="InterPro" id="IPR029039">
    <property type="entry name" value="Flavoprotein-like_sf"/>
</dbReference>
<proteinExistence type="inferred from homology"/>
<dbReference type="Gene3D" id="3.40.50.360">
    <property type="match status" value="1"/>
</dbReference>
<evidence type="ECO:0000256" key="6">
    <source>
        <dbReference type="ARBA" id="ARBA00022691"/>
    </source>
</evidence>
<gene>
    <name evidence="19" type="ORF">NESM_000797200</name>
</gene>
<keyword evidence="16" id="KW-0812">Transmembrane</keyword>
<dbReference type="SUPFAM" id="SSF102114">
    <property type="entry name" value="Radical SAM enzymes"/>
    <property type="match status" value="1"/>
</dbReference>
<feature type="region of interest" description="Disordered" evidence="15">
    <location>
        <begin position="270"/>
        <end position="292"/>
    </location>
</feature>
<comment type="pathway">
    <text evidence="2">tRNA modification; wybutosine-tRNA(Phe) biosynthesis.</text>
</comment>
<keyword evidence="9" id="KW-0547">Nucleotide-binding</keyword>
<dbReference type="PANTHER" id="PTHR13930:SF0">
    <property type="entry name" value="S-ADENOSYL-L-METHIONINE-DEPENDENT TRNA 4-DEMETHYLWYOSINE SYNTHASE TYW1-RELATED"/>
    <property type="match status" value="1"/>
</dbReference>
<evidence type="ECO:0000313" key="20">
    <source>
        <dbReference type="Proteomes" id="UP001430356"/>
    </source>
</evidence>
<sequence length="1187" mass="131948">MVMWWGEKRRKRGDQLHITKCVSARVCLYVYDMAVRQRDGERDDGRGGEDRRGTAAYTHTQSRWRVVHRTHSALLLLFLLLSPLFLCVLLDSIAQVWRRCCDRHAVHRLCMCVCVCVIGFLNLCFVFLFFLRLFSFCCSCFLQPRLHVAERVRASVCVCLRVLSFSLEWVWCHVFCAHTRMHTHTHAYTRTGILTWVWIDPDFAGGNGAGGAMTTPNVQSPLCALFLSLSLSADVDELKRTSQRESVVVSAPAVHSLLLPRVTSWSCNRSSSTLLPPPPPPPPPPHTHTHTHTYTRSVTHTHAQWRIVHESDTTFSLSLFPLFFFLFLWISTNEGEKLTQRRVMLGTLLQLLGSLALPLIAFLLYERLVTTSPHARGGAAAASAHEAVTEHHLAATEAVAAFDRDVSAELERLGGSRATAPTPASKPVEVVEEAAATSAEAALQSPAAADAPFILIAYATQSQNSLALAHKLFSIITAHLHTTRASTGDADVCPAVRVLEMREEDEDGGVARAGSRNVCRVDTLLEQRGCALVIFIASTFTDGLAPPRSQAFEAMLKDACEDHRVPRDALGRRRFAVFGLGDVAYGEARFNAFARHLHEWCRGLGAPPFVVPPVYATEAKAQSLFRIFSTALVKWLSRASFHADGTVTVRKKPAPAGRGDGSCSVATADVDAEAAAASTTCGSACCGNDSGGACCQSGDPTASRHTAAAGRHYNAEDVEEDVEEEEEDGATAGGGVEDDMEDVEDLVWDGTDDAAFDPLKDPGELPELLYPKLRQSLEKQGYRLIGTHSGVKLCRWTKSMLRGRGGCYKHTFYAINSSQCMEMTPSLACANKCVFCWRHHTNPISRHFRWKQDPPELLIAQGMAGHYQMIRQMRGVPGVSPERLATAMQIRHCALSLVGEPIMYPQINAFCDLLHQHHISSFMVTNAQFPEQLRDLKPVVQLYLSIDAPTPEELKRIDRPLFEDYWDRCLSCVKELAKKPQRTVFRLTLVNQYNTENIRAYADLVEMGQPDFIEVKGVTYCGTSTSSTLTMKENVPRHDEVIGFCAALCAEMARRHPHHRTPQMDACDEVGSGNDDGEEEENEDDGVIVIPVEERHRPYHIACEHEHSCCVLIALDKFFFDGHWHTWIDYDRFYTLVESGRVDFTSLDYAARTPTWATRNSKERGFDPAQTRIVRKNARPTVVTAGC</sequence>
<dbReference type="PANTHER" id="PTHR13930">
    <property type="entry name" value="S-ADENOSYL-L-METHIONINE-DEPENDENT TRNA 4-DEMETHYLWYOSINE SYNTHASE"/>
    <property type="match status" value="1"/>
</dbReference>
<evidence type="ECO:0000256" key="13">
    <source>
        <dbReference type="ARBA" id="ARBA00023239"/>
    </source>
</evidence>
<dbReference type="FunFam" id="3.20.20.70:FF:000196">
    <property type="entry name" value="S-adenosyl-L-methionine-dependent tRNA 4-demethylwyosine synthase"/>
    <property type="match status" value="1"/>
</dbReference>
<comment type="caution">
    <text evidence="19">The sequence shown here is derived from an EMBL/GenBank/DDBJ whole genome shotgun (WGS) entry which is preliminary data.</text>
</comment>
<dbReference type="InterPro" id="IPR013785">
    <property type="entry name" value="Aldolase_TIM"/>
</dbReference>
<dbReference type="Pfam" id="PF00258">
    <property type="entry name" value="Flavodoxin_1"/>
    <property type="match status" value="1"/>
</dbReference>
<keyword evidence="11" id="KW-0411">Iron-sulfur</keyword>
<evidence type="ECO:0000256" key="4">
    <source>
        <dbReference type="ARBA" id="ARBA00012821"/>
    </source>
</evidence>
<dbReference type="AlphaFoldDB" id="A0AAW0EYL4"/>
<dbReference type="GO" id="GO:0102521">
    <property type="term" value="F:tRNA-4-demethylwyosine synthase activity"/>
    <property type="evidence" value="ECO:0007669"/>
    <property type="project" value="UniProtKB-EC"/>
</dbReference>